<proteinExistence type="inferred from homology"/>
<protein>
    <recommendedName>
        <fullName evidence="3">2-C-methyl-D-erythritol 4-phosphate cytidylyltransferase</fullName>
        <ecNumber evidence="3">2.7.7.60</ecNumber>
    </recommendedName>
    <alternativeName>
        <fullName evidence="3">4-diphosphocytidyl-2C-methyl-D-erythritol synthase</fullName>
    </alternativeName>
    <alternativeName>
        <fullName evidence="3">MEP cytidylyltransferase</fullName>
        <shortName evidence="3">MCT</shortName>
    </alternativeName>
</protein>
<dbReference type="PANTHER" id="PTHR32125">
    <property type="entry name" value="2-C-METHYL-D-ERYTHRITOL 4-PHOSPHATE CYTIDYLYLTRANSFERASE, CHLOROPLASTIC"/>
    <property type="match status" value="1"/>
</dbReference>
<dbReference type="PANTHER" id="PTHR32125:SF4">
    <property type="entry name" value="2-C-METHYL-D-ERYTHRITOL 4-PHOSPHATE CYTIDYLYLTRANSFERASE, CHLOROPLASTIC"/>
    <property type="match status" value="1"/>
</dbReference>
<dbReference type="CDD" id="cd02516">
    <property type="entry name" value="CDP-ME_synthetase"/>
    <property type="match status" value="1"/>
</dbReference>
<dbReference type="InterPro" id="IPR034683">
    <property type="entry name" value="IspD/TarI"/>
</dbReference>
<dbReference type="NCBIfam" id="TIGR00453">
    <property type="entry name" value="ispD"/>
    <property type="match status" value="1"/>
</dbReference>
<keyword evidence="1 3" id="KW-0808">Transferase</keyword>
<dbReference type="FunFam" id="3.90.550.10:FF:000003">
    <property type="entry name" value="2-C-methyl-D-erythritol 4-phosphate cytidylyltransferase"/>
    <property type="match status" value="1"/>
</dbReference>
<dbReference type="STRING" id="106648.GCA_000753985_00132"/>
<dbReference type="EC" id="2.7.7.60" evidence="3"/>
<dbReference type="RefSeq" id="WP_005031833.1">
    <property type="nucleotide sequence ID" value="NZ_BBLJ01000076.1"/>
</dbReference>
<dbReference type="GO" id="GO:0050518">
    <property type="term" value="F:2-C-methyl-D-erythritol 4-phosphate cytidylyltransferase activity"/>
    <property type="evidence" value="ECO:0007669"/>
    <property type="project" value="UniProtKB-UniRule"/>
</dbReference>
<gene>
    <name evidence="3 4" type="primary">ispD</name>
    <name evidence="4" type="ORF">I9054_010020</name>
</gene>
<dbReference type="InterPro" id="IPR050088">
    <property type="entry name" value="IspD/TarI_cytidylyltransf_bact"/>
</dbReference>
<dbReference type="SUPFAM" id="SSF53448">
    <property type="entry name" value="Nucleotide-diphospho-sugar transferases"/>
    <property type="match status" value="1"/>
</dbReference>
<keyword evidence="3" id="KW-0414">Isoprene biosynthesis</keyword>
<dbReference type="Gene3D" id="3.90.550.10">
    <property type="entry name" value="Spore Coat Polysaccharide Biosynthesis Protein SpsA, Chain A"/>
    <property type="match status" value="1"/>
</dbReference>
<dbReference type="EMBL" id="CP092085">
    <property type="protein sequence ID" value="UUN99753.1"/>
    <property type="molecule type" value="Genomic_DNA"/>
</dbReference>
<dbReference type="AlphaFoldDB" id="A0A0A8TLJ6"/>
<comment type="function">
    <text evidence="3">Catalyzes the formation of 4-diphosphocytidyl-2-C-methyl-D-erythritol from CTP and 2-C-methyl-D-erythritol 4-phosphate (MEP).</text>
</comment>
<evidence type="ECO:0000256" key="2">
    <source>
        <dbReference type="ARBA" id="ARBA00022695"/>
    </source>
</evidence>
<dbReference type="GO" id="GO:0019288">
    <property type="term" value="P:isopentenyl diphosphate biosynthetic process, methylerythritol 4-phosphate pathway"/>
    <property type="evidence" value="ECO:0007669"/>
    <property type="project" value="UniProtKB-UniRule"/>
</dbReference>
<dbReference type="HAMAP" id="MF_00108">
    <property type="entry name" value="IspD"/>
    <property type="match status" value="1"/>
</dbReference>
<feature type="site" description="Positions MEP for the nucleophilic attack" evidence="3">
    <location>
        <position position="221"/>
    </location>
</feature>
<keyword evidence="2 3" id="KW-0548">Nucleotidyltransferase</keyword>
<feature type="site" description="Transition state stabilizer" evidence="3">
    <location>
        <position position="33"/>
    </location>
</feature>
<dbReference type="InterPro" id="IPR029044">
    <property type="entry name" value="Nucleotide-diphossugar_trans"/>
</dbReference>
<feature type="site" description="Transition state stabilizer" evidence="3">
    <location>
        <position position="26"/>
    </location>
</feature>
<dbReference type="Proteomes" id="UP000644140">
    <property type="component" value="Chromosome"/>
</dbReference>
<evidence type="ECO:0000256" key="3">
    <source>
        <dbReference type="HAMAP-Rule" id="MF_00108"/>
    </source>
</evidence>
<evidence type="ECO:0000313" key="4">
    <source>
        <dbReference type="EMBL" id="UUN99753.1"/>
    </source>
</evidence>
<dbReference type="Pfam" id="PF01128">
    <property type="entry name" value="IspD"/>
    <property type="match status" value="1"/>
</dbReference>
<reference evidence="4" key="1">
    <citation type="submission" date="2022-02" db="EMBL/GenBank/DDBJ databases">
        <title>Characterization of Tn125 harboring carbapenem-resistant Acinetobacter bereziniae clinical isolates.</title>
        <authorList>
            <person name="Wong N.-K."/>
            <person name="Pan Q."/>
        </authorList>
    </citation>
    <scope>NUCLEOTIDE SEQUENCE</scope>
    <source>
        <strain evidence="4">GD03393</strain>
    </source>
</reference>
<name>A0A0A8TLJ6_ACIBZ</name>
<evidence type="ECO:0000256" key="1">
    <source>
        <dbReference type="ARBA" id="ARBA00022679"/>
    </source>
</evidence>
<dbReference type="GeneID" id="69462738"/>
<evidence type="ECO:0000313" key="5">
    <source>
        <dbReference type="Proteomes" id="UP000644140"/>
    </source>
</evidence>
<comment type="similarity">
    <text evidence="3">Belongs to the IspD/TarI cytidylyltransferase family. IspD subfamily.</text>
</comment>
<dbReference type="InterPro" id="IPR001228">
    <property type="entry name" value="IspD"/>
</dbReference>
<accession>A0A0A8TLJ6</accession>
<dbReference type="eggNOG" id="COG1211">
    <property type="taxonomic scope" value="Bacteria"/>
</dbReference>
<sequence>MKTITNLYQTNRKIWAIVPAAGSGRRFSKTELKQYQIIQNKTVLAHTIDRLNELPLAGYVLAIGEQDHYAQTLALKNKHLSHFCLGGNERVDSVLNALSYLEQFAQPDDFVFVHDAARPCVTRECLVNLLNTAINLNSNAILAIPVRDTLKRVDQQHNIVKTVNRDQLWQAQTPQISTFSILKTAIETALNDGVMITDEASALEHSNHTVQVVMGRSDNIKITYPDDLELAKLILQSQIMH</sequence>
<comment type="catalytic activity">
    <reaction evidence="3">
        <text>2-C-methyl-D-erythritol 4-phosphate + CTP + H(+) = 4-CDP-2-C-methyl-D-erythritol + diphosphate</text>
        <dbReference type="Rhea" id="RHEA:13429"/>
        <dbReference type="ChEBI" id="CHEBI:15378"/>
        <dbReference type="ChEBI" id="CHEBI:33019"/>
        <dbReference type="ChEBI" id="CHEBI:37563"/>
        <dbReference type="ChEBI" id="CHEBI:57823"/>
        <dbReference type="ChEBI" id="CHEBI:58262"/>
        <dbReference type="EC" id="2.7.7.60"/>
    </reaction>
</comment>
<comment type="pathway">
    <text evidence="3">Isoprenoid biosynthesis; isopentenyl diphosphate biosynthesis via DXP pathway; isopentenyl diphosphate from 1-deoxy-D-xylulose 5-phosphate: step 2/6.</text>
</comment>
<feature type="site" description="Positions MEP for the nucleophilic attack" evidence="3">
    <location>
        <position position="165"/>
    </location>
</feature>
<organism evidence="4 5">
    <name type="scientific">Acinetobacter bereziniae</name>
    <name type="common">Acinetobacter genomosp. 10</name>
    <dbReference type="NCBI Taxonomy" id="106648"/>
    <lineage>
        <taxon>Bacteria</taxon>
        <taxon>Pseudomonadati</taxon>
        <taxon>Pseudomonadota</taxon>
        <taxon>Gammaproteobacteria</taxon>
        <taxon>Moraxellales</taxon>
        <taxon>Moraxellaceae</taxon>
        <taxon>Acinetobacter</taxon>
    </lineage>
</organism>